<sequence length="451" mass="49490">MRVIEMRMERRRNERAGGPGYPRENPPINGITNKNRWVIVWPYSPPYVSFVPYCPMLSILEVTNTRSAISGRIPTERIGEMCVRRGEIPCDPVNYAGRGWGSCVHVCCHQHCNSDGSVCSRSKAQPANLRLPIICRRVSLCYSGAASREESGAVSKEVKRDGIKPIIHLLPHHAALISAHRSTINAPLRWNTPTAQRYVYEILHPPPPLPFLAGIPGAKSHQDDARPTAHDTGRPELPLQNRTGQNRKWHQHPAEGHSCSRLGSYTRPAPLASATLHAMKKGGKGDGRSFVNLPPCDRANLAAAEAAWAPPDEFLSSRTCFGPPLAKTLSSENVIEALLKTIRDKPISSIDLVYPKSNKTMLVNPGACCADQSSDSHVSDGKETPVTIQDFQAGLLPDFHVWESCRTTLLVGGVFSGSSHLPLDFAFRASPISPHFTLVKGRQILSVELND</sequence>
<gene>
    <name evidence="2" type="ORF">PR048_009739</name>
</gene>
<accession>A0ABQ9I0S2</accession>
<dbReference type="EMBL" id="JARBHB010000003">
    <property type="protein sequence ID" value="KAJ8890231.1"/>
    <property type="molecule type" value="Genomic_DNA"/>
</dbReference>
<evidence type="ECO:0000256" key="1">
    <source>
        <dbReference type="SAM" id="MobiDB-lite"/>
    </source>
</evidence>
<dbReference type="Proteomes" id="UP001159363">
    <property type="component" value="Chromosome 3"/>
</dbReference>
<evidence type="ECO:0000313" key="2">
    <source>
        <dbReference type="EMBL" id="KAJ8890231.1"/>
    </source>
</evidence>
<feature type="region of interest" description="Disordered" evidence="1">
    <location>
        <begin position="1"/>
        <end position="27"/>
    </location>
</feature>
<feature type="compositionally biased region" description="Basic and acidic residues" evidence="1">
    <location>
        <begin position="1"/>
        <end position="15"/>
    </location>
</feature>
<name>A0ABQ9I0S2_9NEOP</name>
<keyword evidence="3" id="KW-1185">Reference proteome</keyword>
<comment type="caution">
    <text evidence="2">The sequence shown here is derived from an EMBL/GenBank/DDBJ whole genome shotgun (WGS) entry which is preliminary data.</text>
</comment>
<organism evidence="2 3">
    <name type="scientific">Dryococelus australis</name>
    <dbReference type="NCBI Taxonomy" id="614101"/>
    <lineage>
        <taxon>Eukaryota</taxon>
        <taxon>Metazoa</taxon>
        <taxon>Ecdysozoa</taxon>
        <taxon>Arthropoda</taxon>
        <taxon>Hexapoda</taxon>
        <taxon>Insecta</taxon>
        <taxon>Pterygota</taxon>
        <taxon>Neoptera</taxon>
        <taxon>Polyneoptera</taxon>
        <taxon>Phasmatodea</taxon>
        <taxon>Verophasmatodea</taxon>
        <taxon>Anareolatae</taxon>
        <taxon>Phasmatidae</taxon>
        <taxon>Eurycanthinae</taxon>
        <taxon>Dryococelus</taxon>
    </lineage>
</organism>
<feature type="compositionally biased region" description="Basic and acidic residues" evidence="1">
    <location>
        <begin position="220"/>
        <end position="234"/>
    </location>
</feature>
<proteinExistence type="predicted"/>
<protein>
    <submittedName>
        <fullName evidence="2">Uncharacterized protein</fullName>
    </submittedName>
</protein>
<feature type="region of interest" description="Disordered" evidence="1">
    <location>
        <begin position="219"/>
        <end position="263"/>
    </location>
</feature>
<evidence type="ECO:0000313" key="3">
    <source>
        <dbReference type="Proteomes" id="UP001159363"/>
    </source>
</evidence>
<reference evidence="2 3" key="1">
    <citation type="submission" date="2023-02" db="EMBL/GenBank/DDBJ databases">
        <title>LHISI_Scaffold_Assembly.</title>
        <authorList>
            <person name="Stuart O.P."/>
            <person name="Cleave R."/>
            <person name="Magrath M.J.L."/>
            <person name="Mikheyev A.S."/>
        </authorList>
    </citation>
    <scope>NUCLEOTIDE SEQUENCE [LARGE SCALE GENOMIC DNA]</scope>
    <source>
        <strain evidence="2">Daus_M_001</strain>
        <tissue evidence="2">Leg muscle</tissue>
    </source>
</reference>